<dbReference type="Proteomes" id="UP000324800">
    <property type="component" value="Unassembled WGS sequence"/>
</dbReference>
<dbReference type="GO" id="GO:0019901">
    <property type="term" value="F:protein kinase binding"/>
    <property type="evidence" value="ECO:0007669"/>
    <property type="project" value="InterPro"/>
</dbReference>
<reference evidence="1 2" key="1">
    <citation type="submission" date="2019-03" db="EMBL/GenBank/DDBJ databases">
        <title>Single cell metagenomics reveals metabolic interactions within the superorganism composed of flagellate Streblomastix strix and complex community of Bacteroidetes bacteria on its surface.</title>
        <authorList>
            <person name="Treitli S.C."/>
            <person name="Kolisko M."/>
            <person name="Husnik F."/>
            <person name="Keeling P."/>
            <person name="Hampl V."/>
        </authorList>
    </citation>
    <scope>NUCLEOTIDE SEQUENCE [LARGE SCALE GENOMIC DNA]</scope>
    <source>
        <strain evidence="1">ST1C</strain>
    </source>
</reference>
<evidence type="ECO:0000313" key="2">
    <source>
        <dbReference type="Proteomes" id="UP000324800"/>
    </source>
</evidence>
<evidence type="ECO:0008006" key="3">
    <source>
        <dbReference type="Google" id="ProtNLM"/>
    </source>
</evidence>
<accession>A0A5J4WFM2</accession>
<gene>
    <name evidence="1" type="ORF">EZS28_011051</name>
</gene>
<dbReference type="GO" id="GO:0016538">
    <property type="term" value="F:cyclin-dependent protein serine/threonine kinase regulator activity"/>
    <property type="evidence" value="ECO:0007669"/>
    <property type="project" value="TreeGrafter"/>
</dbReference>
<dbReference type="GO" id="GO:0005634">
    <property type="term" value="C:nucleus"/>
    <property type="evidence" value="ECO:0007669"/>
    <property type="project" value="TreeGrafter"/>
</dbReference>
<proteinExistence type="predicted"/>
<dbReference type="InterPro" id="IPR036915">
    <property type="entry name" value="Cyclin-like_sf"/>
</dbReference>
<dbReference type="InterPro" id="IPR022272">
    <property type="entry name" value="Lipocalin_CS"/>
</dbReference>
<dbReference type="InterPro" id="IPR013922">
    <property type="entry name" value="Cyclin_PHO80-like"/>
</dbReference>
<dbReference type="AlphaFoldDB" id="A0A5J4WFM2"/>
<dbReference type="EMBL" id="SNRW01002236">
    <property type="protein sequence ID" value="KAA6393423.1"/>
    <property type="molecule type" value="Genomic_DNA"/>
</dbReference>
<protein>
    <recommendedName>
        <fullName evidence="3">Cyclin N-terminal domain-containing protein</fullName>
    </recommendedName>
</protein>
<sequence length="248" mass="27892">MNANTSVDNVAQDIVCGKKLAGVTSNKYHVFLASILNSWLKPFTPTSDLNAFLNQSSQIPLDTWIASIQQISKIDDINLLCAIFYLKKIIISRKDLPFSKLNVHRLFLVSVIVASKFLDDITYKNKDWQKIGGRWFSINEINTMEIEFLVTMDFRLRITSHDLVELIMEYTKLVPSGCSFGSLVNMLYSQDEEEKKVLGKDDESINTLKEKDGLVVQKCASTSCTTQITLDPTIIPSNSNLPPASFSL</sequence>
<name>A0A5J4WFM2_9EUKA</name>
<comment type="caution">
    <text evidence="1">The sequence shown here is derived from an EMBL/GenBank/DDBJ whole genome shotgun (WGS) entry which is preliminary data.</text>
</comment>
<dbReference type="PROSITE" id="PS00213">
    <property type="entry name" value="LIPOCALIN"/>
    <property type="match status" value="1"/>
</dbReference>
<dbReference type="GO" id="GO:0000307">
    <property type="term" value="C:cyclin-dependent protein kinase holoenzyme complex"/>
    <property type="evidence" value="ECO:0007669"/>
    <property type="project" value="TreeGrafter"/>
</dbReference>
<dbReference type="OrthoDB" id="1060854at2759"/>
<dbReference type="SUPFAM" id="SSF47954">
    <property type="entry name" value="Cyclin-like"/>
    <property type="match status" value="1"/>
</dbReference>
<dbReference type="Pfam" id="PF08613">
    <property type="entry name" value="Cyclin"/>
    <property type="match status" value="1"/>
</dbReference>
<dbReference type="PANTHER" id="PTHR15615:SF108">
    <property type="entry name" value="PROTEIN CNPPD1"/>
    <property type="match status" value="1"/>
</dbReference>
<evidence type="ECO:0000313" key="1">
    <source>
        <dbReference type="EMBL" id="KAA6393423.1"/>
    </source>
</evidence>
<dbReference type="PANTHER" id="PTHR15615">
    <property type="match status" value="1"/>
</dbReference>
<organism evidence="1 2">
    <name type="scientific">Streblomastix strix</name>
    <dbReference type="NCBI Taxonomy" id="222440"/>
    <lineage>
        <taxon>Eukaryota</taxon>
        <taxon>Metamonada</taxon>
        <taxon>Preaxostyla</taxon>
        <taxon>Oxymonadida</taxon>
        <taxon>Streblomastigidae</taxon>
        <taxon>Streblomastix</taxon>
    </lineage>
</organism>
<dbReference type="Gene3D" id="1.10.472.10">
    <property type="entry name" value="Cyclin-like"/>
    <property type="match status" value="1"/>
</dbReference>